<evidence type="ECO:0000313" key="3">
    <source>
        <dbReference type="Proteomes" id="UP000252586"/>
    </source>
</evidence>
<feature type="compositionally biased region" description="Basic residues" evidence="1">
    <location>
        <begin position="1"/>
        <end position="12"/>
    </location>
</feature>
<dbReference type="OrthoDB" id="4569867at2"/>
<evidence type="ECO:0000256" key="1">
    <source>
        <dbReference type="SAM" id="MobiDB-lite"/>
    </source>
</evidence>
<feature type="region of interest" description="Disordered" evidence="1">
    <location>
        <begin position="1"/>
        <end position="35"/>
    </location>
</feature>
<keyword evidence="3" id="KW-1185">Reference proteome</keyword>
<gene>
    <name evidence="2" type="ORF">DFR74_11030</name>
</gene>
<dbReference type="STRING" id="1210090.GCA_001613185_04723"/>
<dbReference type="Proteomes" id="UP000252586">
    <property type="component" value="Unassembled WGS sequence"/>
</dbReference>
<accession>A0A366DCJ5</accession>
<reference evidence="2 3" key="1">
    <citation type="submission" date="2018-06" db="EMBL/GenBank/DDBJ databases">
        <title>Genomic Encyclopedia of Type Strains, Phase IV (KMG-IV): sequencing the most valuable type-strain genomes for metagenomic binning, comparative biology and taxonomic classification.</title>
        <authorList>
            <person name="Goeker M."/>
        </authorList>
    </citation>
    <scope>NUCLEOTIDE SEQUENCE [LARGE SCALE GENOMIC DNA]</scope>
    <source>
        <strain evidence="2 3">DSM 44599</strain>
    </source>
</reference>
<evidence type="ECO:0000313" key="2">
    <source>
        <dbReference type="EMBL" id="RBO87777.1"/>
    </source>
</evidence>
<dbReference type="RefSeq" id="WP_067511397.1">
    <property type="nucleotide sequence ID" value="NZ_CP107943.1"/>
</dbReference>
<name>A0A366DCJ5_9NOCA</name>
<dbReference type="EMBL" id="QNRE01000010">
    <property type="protein sequence ID" value="RBO87777.1"/>
    <property type="molecule type" value="Genomic_DNA"/>
</dbReference>
<sequence length="64" mass="7289">MKLRSFLHRRQPGKVPLLPSLGPDDGQPVHGAATRRAPRAFAQEERLERLLTPSELELVREHKV</sequence>
<proteinExistence type="predicted"/>
<organism evidence="2 3">
    <name type="scientific">Nocardia puris</name>
    <dbReference type="NCBI Taxonomy" id="208602"/>
    <lineage>
        <taxon>Bacteria</taxon>
        <taxon>Bacillati</taxon>
        <taxon>Actinomycetota</taxon>
        <taxon>Actinomycetes</taxon>
        <taxon>Mycobacteriales</taxon>
        <taxon>Nocardiaceae</taxon>
        <taxon>Nocardia</taxon>
    </lineage>
</organism>
<protein>
    <submittedName>
        <fullName evidence="2">Uncharacterized protein</fullName>
    </submittedName>
</protein>
<dbReference type="AlphaFoldDB" id="A0A366DCJ5"/>
<comment type="caution">
    <text evidence="2">The sequence shown here is derived from an EMBL/GenBank/DDBJ whole genome shotgun (WGS) entry which is preliminary data.</text>
</comment>